<keyword evidence="3" id="KW-0472">Membrane</keyword>
<gene>
    <name evidence="4" type="ORF">EG352_21320</name>
</gene>
<evidence type="ECO:0000313" key="4">
    <source>
        <dbReference type="EMBL" id="AZB20107.1"/>
    </source>
</evidence>
<feature type="coiled-coil region" evidence="1">
    <location>
        <begin position="31"/>
        <end position="58"/>
    </location>
</feature>
<sequence>MIKDMLNSVTTGAFVKGSAVLGIAAFAVMMIRNAQKDSKELQLKLDELIAAIEKSKHDTLDDPKDDITLQKTSYEQDPETKRDNEASLTEESITYYRYK</sequence>
<keyword evidence="1" id="KW-0175">Coiled coil</keyword>
<dbReference type="RefSeq" id="WP_027375029.1">
    <property type="nucleotide sequence ID" value="NZ_CP022058.2"/>
</dbReference>
<evidence type="ECO:0000256" key="2">
    <source>
        <dbReference type="SAM" id="MobiDB-lite"/>
    </source>
</evidence>
<dbReference type="OrthoDB" id="1261387at2"/>
<feature type="region of interest" description="Disordered" evidence="2">
    <location>
        <begin position="58"/>
        <end position="87"/>
    </location>
</feature>
<keyword evidence="3" id="KW-0812">Transmembrane</keyword>
<dbReference type="KEGG" id="cio:CEQ15_01080"/>
<dbReference type="GeneID" id="56901144"/>
<protein>
    <submittedName>
        <fullName evidence="4">Uncharacterized protein</fullName>
    </submittedName>
</protein>
<evidence type="ECO:0000313" key="5">
    <source>
        <dbReference type="Proteomes" id="UP000269015"/>
    </source>
</evidence>
<evidence type="ECO:0000256" key="3">
    <source>
        <dbReference type="SAM" id="Phobius"/>
    </source>
</evidence>
<organism evidence="4 5">
    <name type="scientific">Chryseobacterium indologenes</name>
    <name type="common">Flavobacterium indologenes</name>
    <dbReference type="NCBI Taxonomy" id="253"/>
    <lineage>
        <taxon>Bacteria</taxon>
        <taxon>Pseudomonadati</taxon>
        <taxon>Bacteroidota</taxon>
        <taxon>Flavobacteriia</taxon>
        <taxon>Flavobacteriales</taxon>
        <taxon>Weeksellaceae</taxon>
        <taxon>Chryseobacterium group</taxon>
        <taxon>Chryseobacterium</taxon>
    </lineage>
</organism>
<reference evidence="4 5" key="1">
    <citation type="submission" date="2018-11" db="EMBL/GenBank/DDBJ databases">
        <title>Proposal to divide the Flavobacteriaceae and reorganize its genera based on Amino Acid Identity values calculated from whole genome sequences.</title>
        <authorList>
            <person name="Nicholson A.C."/>
            <person name="Gulvik C.A."/>
            <person name="Whitney A.M."/>
            <person name="Humrighouse B.W."/>
            <person name="Bell M."/>
            <person name="Holmes B."/>
            <person name="Steigerwalt A.G."/>
            <person name="Villarma A."/>
            <person name="Sheth M."/>
            <person name="Batra D."/>
            <person name="Pryor J."/>
            <person name="Bernardet J.-F."/>
            <person name="Hugo C."/>
            <person name="Kampfer P."/>
            <person name="Newman J."/>
            <person name="McQuiston J.R."/>
        </authorList>
    </citation>
    <scope>NUCLEOTIDE SEQUENCE [LARGE SCALE GENOMIC DNA]</scope>
    <source>
        <strain evidence="4 5">H5559</strain>
    </source>
</reference>
<keyword evidence="3" id="KW-1133">Transmembrane helix</keyword>
<feature type="transmembrane region" description="Helical" evidence="3">
    <location>
        <begin position="12"/>
        <end position="31"/>
    </location>
</feature>
<proteinExistence type="predicted"/>
<name>A0A4U8W3K8_CHRID</name>
<feature type="compositionally biased region" description="Basic and acidic residues" evidence="2">
    <location>
        <begin position="58"/>
        <end position="68"/>
    </location>
</feature>
<dbReference type="AlphaFoldDB" id="A0A4U8W3K8"/>
<dbReference type="EMBL" id="CP033930">
    <property type="protein sequence ID" value="AZB20107.1"/>
    <property type="molecule type" value="Genomic_DNA"/>
</dbReference>
<accession>A0A4U8W3K8</accession>
<dbReference type="Proteomes" id="UP000269015">
    <property type="component" value="Chromosome"/>
</dbReference>
<evidence type="ECO:0000256" key="1">
    <source>
        <dbReference type="SAM" id="Coils"/>
    </source>
</evidence>